<name>A0A2Z5ZCL8_9PROT</name>
<dbReference type="EMBL" id="AP018515">
    <property type="protein sequence ID" value="BBC78402.1"/>
    <property type="molecule type" value="Genomic_DNA"/>
</dbReference>
<protein>
    <submittedName>
        <fullName evidence="1">Endoglucanase H</fullName>
    </submittedName>
</protein>
<dbReference type="Proteomes" id="UP000270034">
    <property type="component" value="Chromosome"/>
</dbReference>
<dbReference type="KEGG" id="aot:AcetOri_orf00083"/>
<organism evidence="1 2">
    <name type="scientific">Acetobacter orientalis</name>
    <dbReference type="NCBI Taxonomy" id="146474"/>
    <lineage>
        <taxon>Bacteria</taxon>
        <taxon>Pseudomonadati</taxon>
        <taxon>Pseudomonadota</taxon>
        <taxon>Alphaproteobacteria</taxon>
        <taxon>Acetobacterales</taxon>
        <taxon>Acetobacteraceae</taxon>
        <taxon>Acetobacter</taxon>
    </lineage>
</organism>
<accession>A0A2Z5ZCL8</accession>
<sequence length="47" mass="5173">MLSLTAELSAIQIKPMIIKFTFVCTTSAHWRAISASVHCRLCIGPIL</sequence>
<proteinExistence type="predicted"/>
<gene>
    <name evidence="1" type="ORF">AcetOrient_orf00083</name>
</gene>
<evidence type="ECO:0000313" key="1">
    <source>
        <dbReference type="EMBL" id="BBC78402.1"/>
    </source>
</evidence>
<reference evidence="1 2" key="1">
    <citation type="submission" date="2018-02" db="EMBL/GenBank/DDBJ databases">
        <title>Acetobacter orientalis genome.</title>
        <authorList>
            <person name="Nakashima N."/>
            <person name="Tamura T."/>
        </authorList>
    </citation>
    <scope>NUCLEOTIDE SEQUENCE [LARGE SCALE GENOMIC DNA]</scope>
    <source>
        <strain evidence="1 2">FAN1</strain>
    </source>
</reference>
<dbReference type="AlphaFoldDB" id="A0A2Z5ZCL8"/>
<evidence type="ECO:0000313" key="2">
    <source>
        <dbReference type="Proteomes" id="UP000270034"/>
    </source>
</evidence>